<protein>
    <submittedName>
        <fullName evidence="1">Uncharacterized protein</fullName>
    </submittedName>
</protein>
<keyword evidence="2" id="KW-1185">Reference proteome</keyword>
<accession>A0ABX0VUG9</accession>
<name>A0ABX0VUG9_9RHOB</name>
<organism evidence="1 2">
    <name type="scientific">Marivivens donghaensis</name>
    <dbReference type="NCBI Taxonomy" id="1699413"/>
    <lineage>
        <taxon>Bacteria</taxon>
        <taxon>Pseudomonadati</taxon>
        <taxon>Pseudomonadota</taxon>
        <taxon>Alphaproteobacteria</taxon>
        <taxon>Rhodobacterales</taxon>
        <taxon>Paracoccaceae</taxon>
        <taxon>Marivivens group</taxon>
        <taxon>Marivivens</taxon>
    </lineage>
</organism>
<reference evidence="1 2" key="1">
    <citation type="submission" date="2020-03" db="EMBL/GenBank/DDBJ databases">
        <title>Bacterial isolates of synthetic phycosphere.</title>
        <authorList>
            <person name="Fu H."/>
            <person name="Moran M.A."/>
        </authorList>
    </citation>
    <scope>NUCLEOTIDE SEQUENCE [LARGE SCALE GENOMIC DNA]</scope>
    <source>
        <strain evidence="1 2">HF1</strain>
    </source>
</reference>
<comment type="caution">
    <text evidence="1">The sequence shown here is derived from an EMBL/GenBank/DDBJ whole genome shotgun (WGS) entry which is preliminary data.</text>
</comment>
<sequence length="57" mass="6547">MGFLLGLPRMALGLVFWFLVWIFTRPGGWLFGCIAVVLAVKMVPPQFWEYFQSQPSP</sequence>
<dbReference type="EMBL" id="JAATOP010000002">
    <property type="protein sequence ID" value="NIY71707.1"/>
    <property type="molecule type" value="Genomic_DNA"/>
</dbReference>
<dbReference type="RefSeq" id="WP_167636775.1">
    <property type="nucleotide sequence ID" value="NZ_JAATOP010000002.1"/>
</dbReference>
<proteinExistence type="predicted"/>
<evidence type="ECO:0000313" key="2">
    <source>
        <dbReference type="Proteomes" id="UP000709466"/>
    </source>
</evidence>
<dbReference type="Proteomes" id="UP000709466">
    <property type="component" value="Unassembled WGS sequence"/>
</dbReference>
<gene>
    <name evidence="1" type="ORF">HCZ30_04570</name>
</gene>
<evidence type="ECO:0000313" key="1">
    <source>
        <dbReference type="EMBL" id="NIY71707.1"/>
    </source>
</evidence>